<dbReference type="Pfam" id="PF06228">
    <property type="entry name" value="ChuX_HutX"/>
    <property type="match status" value="1"/>
</dbReference>
<dbReference type="Gene3D" id="3.40.1570.10">
    <property type="entry name" value="HemS/ChuS/ChuX like domains"/>
    <property type="match status" value="1"/>
</dbReference>
<evidence type="ECO:0000313" key="1">
    <source>
        <dbReference type="EMBL" id="MEM5535238.1"/>
    </source>
</evidence>
<dbReference type="NCBIfam" id="TIGR04108">
    <property type="entry name" value="HutX"/>
    <property type="match status" value="1"/>
</dbReference>
<protein>
    <submittedName>
        <fullName evidence="1">Heme utilization cystosolic carrier protein HutX</fullName>
    </submittedName>
</protein>
<dbReference type="SUPFAM" id="SSF144064">
    <property type="entry name" value="Heme iron utilization protein-like"/>
    <property type="match status" value="1"/>
</dbReference>
<keyword evidence="2" id="KW-1185">Reference proteome</keyword>
<dbReference type="InterPro" id="IPR010413">
    <property type="entry name" value="HutX-like"/>
</dbReference>
<dbReference type="RefSeq" id="WP_342853600.1">
    <property type="nucleotide sequence ID" value="NZ_JBBMRA010000001.1"/>
</dbReference>
<proteinExistence type="predicted"/>
<dbReference type="InterPro" id="IPR053733">
    <property type="entry name" value="Heme_Transport_Util_sf"/>
</dbReference>
<sequence length="133" mass="14829">MNREDGSNLPGDLAEALLSELATWGNTTTIILHGGSVFEFKGPFPKGEIGHGYYNLTGPVPGFHGHINLNGIHHINFQDKPHRGQASYAFNFQDQDDNNIFKVFLGRNEDGTLIADQVSRFKHIQQQLSLKKL</sequence>
<dbReference type="Proteomes" id="UP001449225">
    <property type="component" value="Unassembled WGS sequence"/>
</dbReference>
<accession>A0ABU9TND6</accession>
<name>A0ABU9TND6_9GAMM</name>
<reference evidence="1 2" key="1">
    <citation type="submission" date="2024-03" db="EMBL/GenBank/DDBJ databases">
        <title>Community enrichment and isolation of bacterial strains for fucoidan degradation.</title>
        <authorList>
            <person name="Sichert A."/>
        </authorList>
    </citation>
    <scope>NUCLEOTIDE SEQUENCE [LARGE SCALE GENOMIC DNA]</scope>
    <source>
        <strain evidence="1 2">AS76</strain>
    </source>
</reference>
<gene>
    <name evidence="1" type="primary">hutX</name>
    <name evidence="1" type="ORF">WNY58_02420</name>
</gene>
<comment type="caution">
    <text evidence="1">The sequence shown here is derived from an EMBL/GenBank/DDBJ whole genome shotgun (WGS) entry which is preliminary data.</text>
</comment>
<dbReference type="EMBL" id="JBBMRA010000001">
    <property type="protein sequence ID" value="MEM5535238.1"/>
    <property type="molecule type" value="Genomic_DNA"/>
</dbReference>
<organism evidence="1 2">
    <name type="scientific">Neptuniibacter pectenicola</name>
    <dbReference type="NCBI Taxonomy" id="1806669"/>
    <lineage>
        <taxon>Bacteria</taxon>
        <taxon>Pseudomonadati</taxon>
        <taxon>Pseudomonadota</taxon>
        <taxon>Gammaproteobacteria</taxon>
        <taxon>Oceanospirillales</taxon>
        <taxon>Oceanospirillaceae</taxon>
        <taxon>Neptuniibacter</taxon>
    </lineage>
</organism>
<evidence type="ECO:0000313" key="2">
    <source>
        <dbReference type="Proteomes" id="UP001449225"/>
    </source>
</evidence>